<feature type="region of interest" description="Disordered" evidence="7">
    <location>
        <begin position="180"/>
        <end position="212"/>
    </location>
</feature>
<evidence type="ECO:0000313" key="8">
    <source>
        <dbReference type="EMBL" id="AEO93636.1"/>
    </source>
</evidence>
<evidence type="ECO:0000256" key="5">
    <source>
        <dbReference type="ARBA" id="ARBA00023125"/>
    </source>
</evidence>
<dbReference type="GO" id="GO:0006260">
    <property type="term" value="P:DNA replication"/>
    <property type="evidence" value="ECO:0007669"/>
    <property type="project" value="UniProtKB-KW"/>
</dbReference>
<keyword evidence="9" id="KW-1185">Reference proteome</keyword>
<protein>
    <submittedName>
        <fullName evidence="8">Gp377</fullName>
    </submittedName>
</protein>
<dbReference type="GO" id="GO:0003677">
    <property type="term" value="F:DNA binding"/>
    <property type="evidence" value="ECO:0007669"/>
    <property type="project" value="UniProtKB-KW"/>
</dbReference>
<keyword evidence="2" id="KW-0479">Metal-binding</keyword>
<evidence type="ECO:0000256" key="7">
    <source>
        <dbReference type="SAM" id="MobiDB-lite"/>
    </source>
</evidence>
<keyword evidence="4" id="KW-0862">Zinc</keyword>
<evidence type="ECO:0000256" key="6">
    <source>
        <dbReference type="ARBA" id="ARBA00023204"/>
    </source>
</evidence>
<organism evidence="8 9">
    <name type="scientific">Bacillus phage G</name>
    <dbReference type="NCBI Taxonomy" id="2884420"/>
    <lineage>
        <taxon>Viruses</taxon>
        <taxon>Duplodnaviria</taxon>
        <taxon>Heunggongvirae</taxon>
        <taxon>Uroviricota</taxon>
        <taxon>Caudoviricetes</taxon>
        <taxon>Donellivirus</taxon>
        <taxon>Donellivirus gee</taxon>
    </lineage>
</organism>
<keyword evidence="3" id="KW-0227">DNA damage</keyword>
<keyword evidence="1" id="KW-0235">DNA replication</keyword>
<dbReference type="GO" id="GO:0006281">
    <property type="term" value="P:DNA repair"/>
    <property type="evidence" value="ECO:0007669"/>
    <property type="project" value="UniProtKB-KW"/>
</dbReference>
<dbReference type="GO" id="GO:0046872">
    <property type="term" value="F:metal ion binding"/>
    <property type="evidence" value="ECO:0007669"/>
    <property type="project" value="UniProtKB-KW"/>
</dbReference>
<dbReference type="InterPro" id="IPR044947">
    <property type="entry name" value="Phage_T4_Gp32_ssDNA-bd_sf"/>
</dbReference>
<keyword evidence="5" id="KW-0238">DNA-binding</keyword>
<dbReference type="RefSeq" id="YP_009015680.1">
    <property type="nucleotide sequence ID" value="NC_023719.1"/>
</dbReference>
<sequence length="212" mass="22789">MSELDWGSVRAGGSGEGTPFIKLQPGVNQVRVVGKPYLVDIHWEKGLDGQNKKVVCPGAGCPVCKAGHVPMARYQVLVIDRTDNKVKILEGGPRIFSAIKDYAMDPDYGDPSKYDLKIKKEGSGRETKYTVLASPNKGNLTPEESDLVDNSKSLTDINKPKSIDEIYQMGLEVLASSMPDLADDAGWGPAPTGGDSTGSSDMGISDDDWNDL</sequence>
<evidence type="ECO:0000256" key="2">
    <source>
        <dbReference type="ARBA" id="ARBA00022723"/>
    </source>
</evidence>
<evidence type="ECO:0000256" key="4">
    <source>
        <dbReference type="ARBA" id="ARBA00022833"/>
    </source>
</evidence>
<feature type="region of interest" description="Disordered" evidence="7">
    <location>
        <begin position="134"/>
        <end position="153"/>
    </location>
</feature>
<dbReference type="EMBL" id="JN638751">
    <property type="protein sequence ID" value="AEO93636.1"/>
    <property type="molecule type" value="Genomic_DNA"/>
</dbReference>
<dbReference type="KEGG" id="vg:18563592"/>
<dbReference type="Proteomes" id="UP000009273">
    <property type="component" value="Segment"/>
</dbReference>
<name>G3MAB8_9CAUD</name>
<gene>
    <name evidence="8" type="primary">377</name>
    <name evidence="8" type="ORF">G_377</name>
</gene>
<dbReference type="GeneID" id="18563592"/>
<evidence type="ECO:0000313" key="9">
    <source>
        <dbReference type="Proteomes" id="UP000009273"/>
    </source>
</evidence>
<evidence type="ECO:0000256" key="3">
    <source>
        <dbReference type="ARBA" id="ARBA00022763"/>
    </source>
</evidence>
<evidence type="ECO:0000256" key="1">
    <source>
        <dbReference type="ARBA" id="ARBA00022705"/>
    </source>
</evidence>
<reference evidence="8 9" key="1">
    <citation type="submission" date="2011-09" db="EMBL/GenBank/DDBJ databases">
        <authorList>
            <person name="Pope W.H."/>
            <person name="Pedulla M.L."/>
            <person name="Ford M.E."/>
            <person name="Peebles C.L."/>
            <person name="Hatfull G.H."/>
            <person name="Hendrix R.W."/>
        </authorList>
    </citation>
    <scope>NUCLEOTIDE SEQUENCE [LARGE SCALE GENOMIC DNA]</scope>
    <source>
        <strain evidence="8">G</strain>
    </source>
</reference>
<dbReference type="OrthoDB" id="5828at10239"/>
<feature type="compositionally biased region" description="Low complexity" evidence="7">
    <location>
        <begin position="193"/>
        <end position="203"/>
    </location>
</feature>
<dbReference type="Gene3D" id="3.90.198.10">
    <property type="entry name" value="Replication Fork Single-Stranded Dna Binding Protein"/>
    <property type="match status" value="1"/>
</dbReference>
<accession>G3MAB8</accession>
<keyword evidence="6" id="KW-0234">DNA repair</keyword>
<proteinExistence type="predicted"/>